<reference evidence="10 11" key="1">
    <citation type="journal article" date="2018" name="Front. Microbiol.">
        <title>Genome-Wide Analysis of Corynespora cassiicola Leaf Fall Disease Putative Effectors.</title>
        <authorList>
            <person name="Lopez D."/>
            <person name="Ribeiro S."/>
            <person name="Label P."/>
            <person name="Fumanal B."/>
            <person name="Venisse J.S."/>
            <person name="Kohler A."/>
            <person name="de Oliveira R.R."/>
            <person name="Labutti K."/>
            <person name="Lipzen A."/>
            <person name="Lail K."/>
            <person name="Bauer D."/>
            <person name="Ohm R.A."/>
            <person name="Barry K.W."/>
            <person name="Spatafora J."/>
            <person name="Grigoriev I.V."/>
            <person name="Martin F.M."/>
            <person name="Pujade-Renaud V."/>
        </authorList>
    </citation>
    <scope>NUCLEOTIDE SEQUENCE [LARGE SCALE GENOMIC DNA]</scope>
    <source>
        <strain evidence="10 11">Philippines</strain>
    </source>
</reference>
<keyword evidence="4 8" id="KW-0812">Transmembrane</keyword>
<feature type="domain" description="Major facilitator superfamily (MFS) profile" evidence="9">
    <location>
        <begin position="24"/>
        <end position="490"/>
    </location>
</feature>
<evidence type="ECO:0000313" key="10">
    <source>
        <dbReference type="EMBL" id="PSN74550.1"/>
    </source>
</evidence>
<dbReference type="InterPro" id="IPR003663">
    <property type="entry name" value="Sugar/inositol_transpt"/>
</dbReference>
<dbReference type="Gene3D" id="1.20.1250.20">
    <property type="entry name" value="MFS general substrate transporter like domains"/>
    <property type="match status" value="1"/>
</dbReference>
<feature type="transmembrane region" description="Helical" evidence="8">
    <location>
        <begin position="466"/>
        <end position="486"/>
    </location>
</feature>
<feature type="transmembrane region" description="Helical" evidence="8">
    <location>
        <begin position="129"/>
        <end position="150"/>
    </location>
</feature>
<dbReference type="InterPro" id="IPR036259">
    <property type="entry name" value="MFS_trans_sf"/>
</dbReference>
<sequence>MWNPWRENLKDTPKESLNWRLWYGVFVFGLMGAARGIDEGLIGTTAELTPFIKKFGLEDPNKSEHERAELLSNITSMVQMGSILGALVAFFLTDRIGRLWATRFLCVLWVSGIAIFLASSATGSVGMIYAGRFIAGIGIGQTTVVAPTYLAETAPRAIRGLCVCAFAGAVYIGIMLAYFASWGASIHISSETDTQWLVPNSMHLMFAGIIFTLSFFSRESPRWLIKVGRHEEALENLSLLRQLPPDHPYISSEVIDINDQLNREREATMGTSWLGPIRELFASKANLYRIQLSIMSQLLSQWSGANSITIYAPQYFAMMGTTGQNEKLFATAIFGLVKFISSILCAFFLIDLIGRKRALSSGITLQLFSMLYMAIFLFIDNKVSDEDAVQTPSQKRAATGAIVMIYFSGFGWALGWNSIQYLINSEIYPLRLRALGGSIAMTFHFVNQYGNSKAVPLMFLSMTHGGTMLFFSCVTAIGLVWVWFFLPETTGKSLEAMDEMFNLPWYLIGRKGAELTKGQGGMSEVLDTAGEKAVTVQMEESDHVQDQRAHQRV</sequence>
<evidence type="ECO:0000256" key="2">
    <source>
        <dbReference type="ARBA" id="ARBA00010992"/>
    </source>
</evidence>
<dbReference type="Pfam" id="PF00083">
    <property type="entry name" value="Sugar_tr"/>
    <property type="match status" value="1"/>
</dbReference>
<feature type="transmembrane region" description="Helical" evidence="8">
    <location>
        <begin position="328"/>
        <end position="350"/>
    </location>
</feature>
<evidence type="ECO:0000256" key="5">
    <source>
        <dbReference type="ARBA" id="ARBA00022989"/>
    </source>
</evidence>
<evidence type="ECO:0000256" key="4">
    <source>
        <dbReference type="ARBA" id="ARBA00022692"/>
    </source>
</evidence>
<feature type="transmembrane region" description="Helical" evidence="8">
    <location>
        <begin position="362"/>
        <end position="379"/>
    </location>
</feature>
<keyword evidence="3 7" id="KW-0813">Transport</keyword>
<dbReference type="PROSITE" id="PS50850">
    <property type="entry name" value="MFS"/>
    <property type="match status" value="1"/>
</dbReference>
<evidence type="ECO:0000256" key="6">
    <source>
        <dbReference type="ARBA" id="ARBA00023136"/>
    </source>
</evidence>
<dbReference type="PROSITE" id="PS00217">
    <property type="entry name" value="SUGAR_TRANSPORT_2"/>
    <property type="match status" value="1"/>
</dbReference>
<keyword evidence="6 8" id="KW-0472">Membrane</keyword>
<feature type="transmembrane region" description="Helical" evidence="8">
    <location>
        <begin position="196"/>
        <end position="216"/>
    </location>
</feature>
<dbReference type="FunFam" id="1.20.1250.20:FF:000313">
    <property type="entry name" value="MFS quinate transporter"/>
    <property type="match status" value="1"/>
</dbReference>
<evidence type="ECO:0000256" key="3">
    <source>
        <dbReference type="ARBA" id="ARBA00022448"/>
    </source>
</evidence>
<protein>
    <submittedName>
        <fullName evidence="10">General substrate transporter</fullName>
    </submittedName>
</protein>
<comment type="subcellular location">
    <subcellularLocation>
        <location evidence="1">Membrane</location>
        <topology evidence="1">Multi-pass membrane protein</topology>
    </subcellularLocation>
</comment>
<dbReference type="PANTHER" id="PTHR48022">
    <property type="entry name" value="PLASTIDIC GLUCOSE TRANSPORTER 4"/>
    <property type="match status" value="1"/>
</dbReference>
<dbReference type="PRINTS" id="PR00171">
    <property type="entry name" value="SUGRTRNSPORT"/>
</dbReference>
<dbReference type="GO" id="GO:0005351">
    <property type="term" value="F:carbohydrate:proton symporter activity"/>
    <property type="evidence" value="ECO:0007669"/>
    <property type="project" value="TreeGrafter"/>
</dbReference>
<dbReference type="InterPro" id="IPR005828">
    <property type="entry name" value="MFS_sugar_transport-like"/>
</dbReference>
<keyword evidence="5 8" id="KW-1133">Transmembrane helix</keyword>
<dbReference type="SUPFAM" id="SSF103473">
    <property type="entry name" value="MFS general substrate transporter"/>
    <property type="match status" value="1"/>
</dbReference>
<dbReference type="AlphaFoldDB" id="A0A2T2PA67"/>
<dbReference type="EMBL" id="KZ678128">
    <property type="protein sequence ID" value="PSN74550.1"/>
    <property type="molecule type" value="Genomic_DNA"/>
</dbReference>
<evidence type="ECO:0000256" key="7">
    <source>
        <dbReference type="RuleBase" id="RU003346"/>
    </source>
</evidence>
<dbReference type="InterPro" id="IPR005829">
    <property type="entry name" value="Sugar_transporter_CS"/>
</dbReference>
<evidence type="ECO:0000259" key="9">
    <source>
        <dbReference type="PROSITE" id="PS50850"/>
    </source>
</evidence>
<dbReference type="NCBIfam" id="TIGR00879">
    <property type="entry name" value="SP"/>
    <property type="match status" value="1"/>
</dbReference>
<evidence type="ECO:0000313" key="11">
    <source>
        <dbReference type="Proteomes" id="UP000240883"/>
    </source>
</evidence>
<dbReference type="PANTHER" id="PTHR48022:SF8">
    <property type="entry name" value="MAJOR FACILITATOR SUPERFAMILY (MFS) PROFILE DOMAIN-CONTAINING PROTEIN-RELATED"/>
    <property type="match status" value="1"/>
</dbReference>
<dbReference type="GO" id="GO:0016020">
    <property type="term" value="C:membrane"/>
    <property type="evidence" value="ECO:0007669"/>
    <property type="project" value="UniProtKB-SubCell"/>
</dbReference>
<feature type="transmembrane region" description="Helical" evidence="8">
    <location>
        <begin position="21"/>
        <end position="37"/>
    </location>
</feature>
<dbReference type="PROSITE" id="PS00216">
    <property type="entry name" value="SUGAR_TRANSPORT_1"/>
    <property type="match status" value="1"/>
</dbReference>
<dbReference type="InterPro" id="IPR020846">
    <property type="entry name" value="MFS_dom"/>
</dbReference>
<name>A0A2T2PA67_CORCC</name>
<keyword evidence="11" id="KW-1185">Reference proteome</keyword>
<proteinExistence type="inferred from homology"/>
<dbReference type="Proteomes" id="UP000240883">
    <property type="component" value="Unassembled WGS sequence"/>
</dbReference>
<feature type="transmembrane region" description="Helical" evidence="8">
    <location>
        <begin position="399"/>
        <end position="416"/>
    </location>
</feature>
<dbReference type="InterPro" id="IPR050360">
    <property type="entry name" value="MFS_Sugar_Transporters"/>
</dbReference>
<feature type="transmembrane region" description="Helical" evidence="8">
    <location>
        <begin position="104"/>
        <end position="123"/>
    </location>
</feature>
<organism evidence="10 11">
    <name type="scientific">Corynespora cassiicola Philippines</name>
    <dbReference type="NCBI Taxonomy" id="1448308"/>
    <lineage>
        <taxon>Eukaryota</taxon>
        <taxon>Fungi</taxon>
        <taxon>Dikarya</taxon>
        <taxon>Ascomycota</taxon>
        <taxon>Pezizomycotina</taxon>
        <taxon>Dothideomycetes</taxon>
        <taxon>Pleosporomycetidae</taxon>
        <taxon>Pleosporales</taxon>
        <taxon>Corynesporascaceae</taxon>
        <taxon>Corynespora</taxon>
    </lineage>
</organism>
<gene>
    <name evidence="10" type="ORF">BS50DRAFT_478199</name>
</gene>
<feature type="transmembrane region" description="Helical" evidence="8">
    <location>
        <begin position="70"/>
        <end position="92"/>
    </location>
</feature>
<dbReference type="OrthoDB" id="5296287at2759"/>
<evidence type="ECO:0000256" key="8">
    <source>
        <dbReference type="SAM" id="Phobius"/>
    </source>
</evidence>
<feature type="transmembrane region" description="Helical" evidence="8">
    <location>
        <begin position="162"/>
        <end position="184"/>
    </location>
</feature>
<evidence type="ECO:0000256" key="1">
    <source>
        <dbReference type="ARBA" id="ARBA00004141"/>
    </source>
</evidence>
<accession>A0A2T2PA67</accession>
<comment type="similarity">
    <text evidence="2 7">Belongs to the major facilitator superfamily. Sugar transporter (TC 2.A.1.1) family.</text>
</comment>